<comment type="caution">
    <text evidence="1">The sequence shown here is derived from an EMBL/GenBank/DDBJ whole genome shotgun (WGS) entry which is preliminary data.</text>
</comment>
<accession>A0ABP6Z7F3</accession>
<reference evidence="2" key="1">
    <citation type="journal article" date="2019" name="Int. J. Syst. Evol. Microbiol.">
        <title>The Global Catalogue of Microorganisms (GCM) 10K type strain sequencing project: providing services to taxonomists for standard genome sequencing and annotation.</title>
        <authorList>
            <consortium name="The Broad Institute Genomics Platform"/>
            <consortium name="The Broad Institute Genome Sequencing Center for Infectious Disease"/>
            <person name="Wu L."/>
            <person name="Ma J."/>
        </authorList>
    </citation>
    <scope>NUCLEOTIDE SEQUENCE [LARGE SCALE GENOMIC DNA]</scope>
    <source>
        <strain evidence="2">JCM 17326</strain>
    </source>
</reference>
<organism evidence="1 2">
    <name type="scientific">Nonomuraea rosea</name>
    <dbReference type="NCBI Taxonomy" id="638574"/>
    <lineage>
        <taxon>Bacteria</taxon>
        <taxon>Bacillati</taxon>
        <taxon>Actinomycetota</taxon>
        <taxon>Actinomycetes</taxon>
        <taxon>Streptosporangiales</taxon>
        <taxon>Streptosporangiaceae</taxon>
        <taxon>Nonomuraea</taxon>
    </lineage>
</organism>
<proteinExistence type="predicted"/>
<evidence type="ECO:0000313" key="2">
    <source>
        <dbReference type="Proteomes" id="UP001500630"/>
    </source>
</evidence>
<dbReference type="Proteomes" id="UP001500630">
    <property type="component" value="Unassembled WGS sequence"/>
</dbReference>
<sequence>MRELGAMDDEGNLLTPDFFKTPEQGAATSVLLAGSPPLDGVTGRFFSDNQEAEAVRGGPDATAGVAAWSLDPSAADRLWDYGTAAWHPRD</sequence>
<keyword evidence="2" id="KW-1185">Reference proteome</keyword>
<dbReference type="RefSeq" id="WP_345572675.1">
    <property type="nucleotide sequence ID" value="NZ_BAABDQ010000032.1"/>
</dbReference>
<evidence type="ECO:0000313" key="1">
    <source>
        <dbReference type="EMBL" id="GAA3597457.1"/>
    </source>
</evidence>
<gene>
    <name evidence="1" type="ORF">GCM10022419_095880</name>
</gene>
<dbReference type="EMBL" id="BAABDQ010000032">
    <property type="protein sequence ID" value="GAA3597457.1"/>
    <property type="molecule type" value="Genomic_DNA"/>
</dbReference>
<protein>
    <submittedName>
        <fullName evidence="1">Uncharacterized protein</fullName>
    </submittedName>
</protein>
<name>A0ABP6Z7F3_9ACTN</name>